<name>A0A8J4ESX9_9CHLO</name>
<comment type="caution">
    <text evidence="7">The sequence shown here is derived from an EMBL/GenBank/DDBJ whole genome shotgun (WGS) entry which is preliminary data.</text>
</comment>
<feature type="transmembrane region" description="Helical" evidence="6">
    <location>
        <begin position="96"/>
        <end position="127"/>
    </location>
</feature>
<evidence type="ECO:0000256" key="4">
    <source>
        <dbReference type="ARBA" id="ARBA00023136"/>
    </source>
</evidence>
<feature type="transmembrane region" description="Helical" evidence="6">
    <location>
        <begin position="546"/>
        <end position="567"/>
    </location>
</feature>
<evidence type="ECO:0000313" key="7">
    <source>
        <dbReference type="EMBL" id="GIL45300.1"/>
    </source>
</evidence>
<dbReference type="GO" id="GO:0019432">
    <property type="term" value="P:triglyceride biosynthetic process"/>
    <property type="evidence" value="ECO:0007669"/>
    <property type="project" value="UniProtKB-ARBA"/>
</dbReference>
<reference evidence="7" key="1">
    <citation type="journal article" date="2021" name="Proc. Natl. Acad. Sci. U.S.A.">
        <title>Three genomes in the algal genus Volvox reveal the fate of a haploid sex-determining region after a transition to homothallism.</title>
        <authorList>
            <person name="Yamamoto K."/>
            <person name="Hamaji T."/>
            <person name="Kawai-Toyooka H."/>
            <person name="Matsuzaki R."/>
            <person name="Takahashi F."/>
            <person name="Nishimura Y."/>
            <person name="Kawachi M."/>
            <person name="Noguchi H."/>
            <person name="Minakuchi Y."/>
            <person name="Umen J.G."/>
            <person name="Toyoda A."/>
            <person name="Nozaki H."/>
        </authorList>
    </citation>
    <scope>NUCLEOTIDE SEQUENCE</scope>
    <source>
        <strain evidence="7">NIES-3780</strain>
    </source>
</reference>
<dbReference type="GO" id="GO:0016746">
    <property type="term" value="F:acyltransferase activity"/>
    <property type="evidence" value="ECO:0007669"/>
    <property type="project" value="TreeGrafter"/>
</dbReference>
<dbReference type="InterPro" id="IPR051085">
    <property type="entry name" value="MB_O-acyltransferase"/>
</dbReference>
<dbReference type="AlphaFoldDB" id="A0A8J4ESX9"/>
<feature type="transmembrane region" description="Helical" evidence="6">
    <location>
        <begin position="508"/>
        <end position="525"/>
    </location>
</feature>
<evidence type="ECO:0000313" key="8">
    <source>
        <dbReference type="Proteomes" id="UP000747399"/>
    </source>
</evidence>
<evidence type="ECO:0000256" key="6">
    <source>
        <dbReference type="SAM" id="Phobius"/>
    </source>
</evidence>
<feature type="transmembrane region" description="Helical" evidence="6">
    <location>
        <begin position="587"/>
        <end position="604"/>
    </location>
</feature>
<feature type="transmembrane region" description="Helical" evidence="6">
    <location>
        <begin position="409"/>
        <end position="430"/>
    </location>
</feature>
<organism evidence="7 8">
    <name type="scientific">Volvox africanus</name>
    <dbReference type="NCBI Taxonomy" id="51714"/>
    <lineage>
        <taxon>Eukaryota</taxon>
        <taxon>Viridiplantae</taxon>
        <taxon>Chlorophyta</taxon>
        <taxon>core chlorophytes</taxon>
        <taxon>Chlorophyceae</taxon>
        <taxon>CS clade</taxon>
        <taxon>Chlamydomonadales</taxon>
        <taxon>Volvocaceae</taxon>
        <taxon>Volvox</taxon>
    </lineage>
</organism>
<proteinExistence type="predicted"/>
<feature type="compositionally biased region" description="Gly residues" evidence="5">
    <location>
        <begin position="265"/>
        <end position="277"/>
    </location>
</feature>
<dbReference type="EMBL" id="BNCO01000003">
    <property type="protein sequence ID" value="GIL45300.1"/>
    <property type="molecule type" value="Genomic_DNA"/>
</dbReference>
<dbReference type="Proteomes" id="UP000747399">
    <property type="component" value="Unassembled WGS sequence"/>
</dbReference>
<feature type="transmembrane region" description="Helical" evidence="6">
    <location>
        <begin position="72"/>
        <end position="90"/>
    </location>
</feature>
<gene>
    <name evidence="7" type="ORF">Vafri_2572</name>
</gene>
<evidence type="ECO:0000256" key="5">
    <source>
        <dbReference type="SAM" id="MobiDB-lite"/>
    </source>
</evidence>
<dbReference type="Pfam" id="PF03062">
    <property type="entry name" value="MBOAT"/>
    <property type="match status" value="1"/>
</dbReference>
<dbReference type="PANTHER" id="PTHR13285:SF18">
    <property type="entry name" value="PROTEIN-CYSTEINE N-PALMITOYLTRANSFERASE RASP"/>
    <property type="match status" value="1"/>
</dbReference>
<evidence type="ECO:0000256" key="1">
    <source>
        <dbReference type="ARBA" id="ARBA00004141"/>
    </source>
</evidence>
<dbReference type="GO" id="GO:0005783">
    <property type="term" value="C:endoplasmic reticulum"/>
    <property type="evidence" value="ECO:0007669"/>
    <property type="project" value="TreeGrafter"/>
</dbReference>
<evidence type="ECO:0000256" key="2">
    <source>
        <dbReference type="ARBA" id="ARBA00022692"/>
    </source>
</evidence>
<sequence length="632" mass="69366">MERWNIFLLAERLIYLTLVAGLQLNVLREGYHFAKTVQSIVTLPGLRDEGPQFGRNDLSDYQWRSFRDSAPLLAAAMVIFIAMSQLARVFPRIRQAVMVALSLVFLCAVHGACAAYIIALAGGSYLLSRRLAGRPYGLLGVWVYGCATLLLARLSEGLPFAWISPRLAPLDHHRGLLRWHIHYNLMVLRFISFASDLHWSRGGKRTKRNSGDSSGPFAAAGTRAGIEGATGAELGALCSPEEKQQRRLSGKATEGPYEPHLASRSGGGGGGGGAAAGDRGGSSFVDYELRALTNTPLPLPYYSLLPFLEYVLYPPLYIAGPIITFNSFAAQRMLRRQSLLGPRQVLAYALRVALAWGCLEGLTHALPYNSIAKHRVLDRLAAAARAATSQSGLGSNSVGRLPAWAPRPLHYAITGYWVLIFMWLKFTVLWRFFRLVSLSDGVVPPENMTRCVCNNYDIEGFWRSWHASYNRWLVRYMYVPMGGSRWRAANVWVIFTFVALWHDLEWRLLGWAWLMAAAIAPEMVAKAFGRSAAVRRWYGTATFRHVCALAAAANILMLMAANLVGFVVGLDGIVPLAQQVLLKQPGFLAVVFLALFAAVQLMFWKREWEASAAGAAVEMGAGGGGGGRGGDG</sequence>
<comment type="subcellular location">
    <subcellularLocation>
        <location evidence="1">Membrane</location>
        <topology evidence="1">Multi-pass membrane protein</topology>
    </subcellularLocation>
</comment>
<dbReference type="PANTHER" id="PTHR13285">
    <property type="entry name" value="ACYLTRANSFERASE"/>
    <property type="match status" value="1"/>
</dbReference>
<keyword evidence="8" id="KW-1185">Reference proteome</keyword>
<accession>A0A8J4ESX9</accession>
<keyword evidence="3 6" id="KW-1133">Transmembrane helix</keyword>
<feature type="region of interest" description="Disordered" evidence="5">
    <location>
        <begin position="240"/>
        <end position="277"/>
    </location>
</feature>
<evidence type="ECO:0000256" key="3">
    <source>
        <dbReference type="ARBA" id="ARBA00022989"/>
    </source>
</evidence>
<dbReference type="InterPro" id="IPR004299">
    <property type="entry name" value="MBOAT_fam"/>
</dbReference>
<keyword evidence="2 6" id="KW-0812">Transmembrane</keyword>
<feature type="transmembrane region" description="Helical" evidence="6">
    <location>
        <begin position="6"/>
        <end position="27"/>
    </location>
</feature>
<evidence type="ECO:0008006" key="9">
    <source>
        <dbReference type="Google" id="ProtNLM"/>
    </source>
</evidence>
<keyword evidence="4 6" id="KW-0472">Membrane</keyword>
<protein>
    <recommendedName>
        <fullName evidence="9">Membrane bound O-acyl transferase</fullName>
    </recommendedName>
</protein>
<dbReference type="GO" id="GO:0016020">
    <property type="term" value="C:membrane"/>
    <property type="evidence" value="ECO:0007669"/>
    <property type="project" value="UniProtKB-SubCell"/>
</dbReference>